<dbReference type="Proteomes" id="UP001596132">
    <property type="component" value="Unassembled WGS sequence"/>
</dbReference>
<protein>
    <submittedName>
        <fullName evidence="1">DUF4287 domain-containing protein</fullName>
    </submittedName>
</protein>
<dbReference type="EMBL" id="JBHSPP010000016">
    <property type="protein sequence ID" value="MFC5707139.1"/>
    <property type="molecule type" value="Genomic_DNA"/>
</dbReference>
<comment type="caution">
    <text evidence="1">The sequence shown here is derived from an EMBL/GenBank/DDBJ whole genome shotgun (WGS) entry which is preliminary data.</text>
</comment>
<sequence>MDEQPKVKGPASYFPSIEQKYGEPIAHWLSLLANQEEKKHMALVAWLKEEHGMGHGHANALVAHFLAQG</sequence>
<accession>A0ABW0YEL4</accession>
<gene>
    <name evidence="1" type="ORF">ACFPVW_13965</name>
</gene>
<dbReference type="RefSeq" id="WP_042638158.1">
    <property type="nucleotide sequence ID" value="NZ_CDDF01000001.1"/>
</dbReference>
<name>A0ABW0YEL4_9GAMM</name>
<evidence type="ECO:0000313" key="1">
    <source>
        <dbReference type="EMBL" id="MFC5707139.1"/>
    </source>
</evidence>
<dbReference type="Pfam" id="PF14117">
    <property type="entry name" value="DUF4287"/>
    <property type="match status" value="1"/>
</dbReference>
<organism evidence="1 2">
    <name type="scientific">Aeromonas eucrenophila</name>
    <dbReference type="NCBI Taxonomy" id="649"/>
    <lineage>
        <taxon>Bacteria</taxon>
        <taxon>Pseudomonadati</taxon>
        <taxon>Pseudomonadota</taxon>
        <taxon>Gammaproteobacteria</taxon>
        <taxon>Aeromonadales</taxon>
        <taxon>Aeromonadaceae</taxon>
        <taxon>Aeromonas</taxon>
    </lineage>
</organism>
<dbReference type="InterPro" id="IPR025629">
    <property type="entry name" value="DUF4287"/>
</dbReference>
<proteinExistence type="predicted"/>
<evidence type="ECO:0000313" key="2">
    <source>
        <dbReference type="Proteomes" id="UP001596132"/>
    </source>
</evidence>
<keyword evidence="2" id="KW-1185">Reference proteome</keyword>
<reference evidence="2" key="1">
    <citation type="journal article" date="2019" name="Int. J. Syst. Evol. Microbiol.">
        <title>The Global Catalogue of Microorganisms (GCM) 10K type strain sequencing project: providing services to taxonomists for standard genome sequencing and annotation.</title>
        <authorList>
            <consortium name="The Broad Institute Genomics Platform"/>
            <consortium name="The Broad Institute Genome Sequencing Center for Infectious Disease"/>
            <person name="Wu L."/>
            <person name="Ma J."/>
        </authorList>
    </citation>
    <scope>NUCLEOTIDE SEQUENCE [LARGE SCALE GENOMIC DNA]</scope>
    <source>
        <strain evidence="2">KCTC 15012</strain>
    </source>
</reference>